<sequence length="224" mass="25978">MASLKEGVFSGRAYHTRLVPHPHRFTVPISLELKRWNGDDIPTAAFAKHPDEIWRMSTLKYLGYDYSPILYYFLFSTESNSFTHVYINTPSLDGALQCYDFPLVQNKGKTNHIEKTGDISPLGVKIAVGSHSYQFVFESDFMDYFFVRIDTFVNKRPHMKCVMKVQRQVAPSLRNYLNGSSWLFKLRTLCIAFVLYFRGLFIDRGWINEGMSMKKLLQEIKSSS</sequence>
<evidence type="ECO:0000313" key="1">
    <source>
        <dbReference type="EMBL" id="KAK6166851.1"/>
    </source>
</evidence>
<protein>
    <submittedName>
        <fullName evidence="1">Uncharacterized protein</fullName>
    </submittedName>
</protein>
<proteinExistence type="predicted"/>
<reference evidence="1 2" key="1">
    <citation type="submission" date="2024-01" db="EMBL/GenBank/DDBJ databases">
        <title>The genome of the rayed Mediterranean limpet Patella caerulea (Linnaeus, 1758).</title>
        <authorList>
            <person name="Anh-Thu Weber A."/>
            <person name="Halstead-Nussloch G."/>
        </authorList>
    </citation>
    <scope>NUCLEOTIDE SEQUENCE [LARGE SCALE GENOMIC DNA]</scope>
    <source>
        <strain evidence="1">AATW-2023a</strain>
        <tissue evidence="1">Whole specimen</tissue>
    </source>
</reference>
<dbReference type="EMBL" id="JAZGQO010000021">
    <property type="protein sequence ID" value="KAK6166851.1"/>
    <property type="molecule type" value="Genomic_DNA"/>
</dbReference>
<accession>A0AAN8GA68</accession>
<organism evidence="1 2">
    <name type="scientific">Patella caerulea</name>
    <name type="common">Rayed Mediterranean limpet</name>
    <dbReference type="NCBI Taxonomy" id="87958"/>
    <lineage>
        <taxon>Eukaryota</taxon>
        <taxon>Metazoa</taxon>
        <taxon>Spiralia</taxon>
        <taxon>Lophotrochozoa</taxon>
        <taxon>Mollusca</taxon>
        <taxon>Gastropoda</taxon>
        <taxon>Patellogastropoda</taxon>
        <taxon>Patelloidea</taxon>
        <taxon>Patellidae</taxon>
        <taxon>Patella</taxon>
    </lineage>
</organism>
<comment type="caution">
    <text evidence="1">The sequence shown here is derived from an EMBL/GenBank/DDBJ whole genome shotgun (WGS) entry which is preliminary data.</text>
</comment>
<name>A0AAN8GA68_PATCE</name>
<dbReference type="Proteomes" id="UP001347796">
    <property type="component" value="Unassembled WGS sequence"/>
</dbReference>
<dbReference type="AlphaFoldDB" id="A0AAN8GA68"/>
<gene>
    <name evidence="1" type="ORF">SNE40_023462</name>
</gene>
<keyword evidence="2" id="KW-1185">Reference proteome</keyword>
<evidence type="ECO:0000313" key="2">
    <source>
        <dbReference type="Proteomes" id="UP001347796"/>
    </source>
</evidence>